<feature type="non-terminal residue" evidence="1">
    <location>
        <position position="1"/>
    </location>
</feature>
<dbReference type="InParanoid" id="A0A0C2WI36"/>
<organism evidence="1 2">
    <name type="scientific">Amanita muscaria (strain Koide BX008)</name>
    <dbReference type="NCBI Taxonomy" id="946122"/>
    <lineage>
        <taxon>Eukaryota</taxon>
        <taxon>Fungi</taxon>
        <taxon>Dikarya</taxon>
        <taxon>Basidiomycota</taxon>
        <taxon>Agaricomycotina</taxon>
        <taxon>Agaricomycetes</taxon>
        <taxon>Agaricomycetidae</taxon>
        <taxon>Agaricales</taxon>
        <taxon>Pluteineae</taxon>
        <taxon>Amanitaceae</taxon>
        <taxon>Amanita</taxon>
    </lineage>
</organism>
<reference evidence="1 2" key="1">
    <citation type="submission" date="2014-04" db="EMBL/GenBank/DDBJ databases">
        <title>Evolutionary Origins and Diversification of the Mycorrhizal Mutualists.</title>
        <authorList>
            <consortium name="DOE Joint Genome Institute"/>
            <consortium name="Mycorrhizal Genomics Consortium"/>
            <person name="Kohler A."/>
            <person name="Kuo A."/>
            <person name="Nagy L.G."/>
            <person name="Floudas D."/>
            <person name="Copeland A."/>
            <person name="Barry K.W."/>
            <person name="Cichocki N."/>
            <person name="Veneault-Fourrey C."/>
            <person name="LaButti K."/>
            <person name="Lindquist E.A."/>
            <person name="Lipzen A."/>
            <person name="Lundell T."/>
            <person name="Morin E."/>
            <person name="Murat C."/>
            <person name="Riley R."/>
            <person name="Ohm R."/>
            <person name="Sun H."/>
            <person name="Tunlid A."/>
            <person name="Henrissat B."/>
            <person name="Grigoriev I.V."/>
            <person name="Hibbett D.S."/>
            <person name="Martin F."/>
        </authorList>
    </citation>
    <scope>NUCLEOTIDE SEQUENCE [LARGE SCALE GENOMIC DNA]</scope>
    <source>
        <strain evidence="1 2">Koide BX008</strain>
    </source>
</reference>
<dbReference type="EMBL" id="KN818472">
    <property type="protein sequence ID" value="KIL55793.1"/>
    <property type="molecule type" value="Genomic_DNA"/>
</dbReference>
<evidence type="ECO:0000313" key="1">
    <source>
        <dbReference type="EMBL" id="KIL55793.1"/>
    </source>
</evidence>
<dbReference type="AlphaFoldDB" id="A0A0C2WI36"/>
<gene>
    <name evidence="1" type="ORF">M378DRAFT_90289</name>
</gene>
<dbReference type="OrthoDB" id="3187773at2759"/>
<name>A0A0C2WI36_AMAMK</name>
<accession>A0A0C2WI36</accession>
<dbReference type="HOGENOM" id="CLU_3092822_0_0_1"/>
<sequence length="52" mass="5898">VHPIPICGPYGDGFIPLGIKFSNSLDRYDTFYVNKYVDHHPHEIILAPLICT</sequence>
<keyword evidence="2" id="KW-1185">Reference proteome</keyword>
<proteinExistence type="predicted"/>
<evidence type="ECO:0000313" key="2">
    <source>
        <dbReference type="Proteomes" id="UP000054549"/>
    </source>
</evidence>
<dbReference type="Proteomes" id="UP000054549">
    <property type="component" value="Unassembled WGS sequence"/>
</dbReference>
<protein>
    <submittedName>
        <fullName evidence="1">Uncharacterized protein</fullName>
    </submittedName>
</protein>